<proteinExistence type="predicted"/>
<organism evidence="1 2">
    <name type="scientific">Mesorhizobium newzealandense</name>
    <dbReference type="NCBI Taxonomy" id="1300302"/>
    <lineage>
        <taxon>Bacteria</taxon>
        <taxon>Pseudomonadati</taxon>
        <taxon>Pseudomonadota</taxon>
        <taxon>Alphaproteobacteria</taxon>
        <taxon>Hyphomicrobiales</taxon>
        <taxon>Phyllobacteriaceae</taxon>
        <taxon>Mesorhizobium</taxon>
    </lineage>
</organism>
<evidence type="ECO:0000313" key="2">
    <source>
        <dbReference type="Proteomes" id="UP001597405"/>
    </source>
</evidence>
<comment type="caution">
    <text evidence="1">The sequence shown here is derived from an EMBL/GenBank/DDBJ whole genome shotgun (WGS) entry which is preliminary data.</text>
</comment>
<gene>
    <name evidence="1" type="ORF">ACFSOZ_21610</name>
</gene>
<keyword evidence="2" id="KW-1185">Reference proteome</keyword>
<dbReference type="Proteomes" id="UP001597405">
    <property type="component" value="Unassembled WGS sequence"/>
</dbReference>
<sequence>MTLYRKRPAPLLIELGCRDLQGFEFPVRIDLFNIWKTFGGVSCAADFKII</sequence>
<accession>A0ABW4UEX5</accession>
<reference evidence="2" key="1">
    <citation type="journal article" date="2019" name="Int. J. Syst. Evol. Microbiol.">
        <title>The Global Catalogue of Microorganisms (GCM) 10K type strain sequencing project: providing services to taxonomists for standard genome sequencing and annotation.</title>
        <authorList>
            <consortium name="The Broad Institute Genomics Platform"/>
            <consortium name="The Broad Institute Genome Sequencing Center for Infectious Disease"/>
            <person name="Wu L."/>
            <person name="Ma J."/>
        </authorList>
    </citation>
    <scope>NUCLEOTIDE SEQUENCE [LARGE SCALE GENOMIC DNA]</scope>
    <source>
        <strain evidence="2">CGMCC 1.16225</strain>
    </source>
</reference>
<name>A0ABW4UEX5_9HYPH</name>
<protein>
    <submittedName>
        <fullName evidence="1">Uncharacterized protein</fullName>
    </submittedName>
</protein>
<evidence type="ECO:0000313" key="1">
    <source>
        <dbReference type="EMBL" id="MFD1985138.1"/>
    </source>
</evidence>
<dbReference type="EMBL" id="JBHUGZ010000014">
    <property type="protein sequence ID" value="MFD1985138.1"/>
    <property type="molecule type" value="Genomic_DNA"/>
</dbReference>
<dbReference type="RefSeq" id="WP_379101699.1">
    <property type="nucleotide sequence ID" value="NZ_JBHUGZ010000014.1"/>
</dbReference>